<comment type="similarity">
    <text evidence="1 9">Belongs to the bacterial/plant glucose-1-phosphate adenylyltransferase family.</text>
</comment>
<feature type="domain" description="Glucose-1-phosphate adenylyltransferase/Bifunctional protein GlmU-like C-terminal hexapeptide" evidence="11">
    <location>
        <begin position="311"/>
        <end position="414"/>
    </location>
</feature>
<feature type="domain" description="Nucleotidyl transferase" evidence="10">
    <location>
        <begin position="21"/>
        <end position="289"/>
    </location>
</feature>
<keyword evidence="13" id="KW-1185">Reference proteome</keyword>
<reference evidence="13" key="1">
    <citation type="submission" date="2017-06" db="EMBL/GenBank/DDBJ databases">
        <authorList>
            <person name="Varghese N."/>
            <person name="Submissions S."/>
        </authorList>
    </citation>
    <scope>NUCLEOTIDE SEQUENCE [LARGE SCALE GENOMIC DNA]</scope>
    <source>
        <strain evidence="13">Ca-68</strain>
    </source>
</reference>
<dbReference type="PANTHER" id="PTHR43523:SF2">
    <property type="entry name" value="GLUCOSE-1-PHOSPHATE ADENYLYLTRANSFERASE"/>
    <property type="match status" value="1"/>
</dbReference>
<evidence type="ECO:0000256" key="9">
    <source>
        <dbReference type="HAMAP-Rule" id="MF_00624"/>
    </source>
</evidence>
<gene>
    <name evidence="9" type="primary">glgC</name>
    <name evidence="12" type="ORF">SAMN05192560_1335</name>
</gene>
<evidence type="ECO:0000313" key="12">
    <source>
        <dbReference type="EMBL" id="SNR84034.1"/>
    </source>
</evidence>
<dbReference type="OrthoDB" id="9801810at2"/>
<keyword evidence="6 9" id="KW-0067">ATP-binding</keyword>
<dbReference type="PROSITE" id="PS00809">
    <property type="entry name" value="ADP_GLC_PYROPHOSPH_2"/>
    <property type="match status" value="1"/>
</dbReference>
<dbReference type="InterPro" id="IPR029044">
    <property type="entry name" value="Nucleotide-diphossugar_trans"/>
</dbReference>
<keyword evidence="4 9" id="KW-0548">Nucleotidyltransferase</keyword>
<evidence type="ECO:0000259" key="10">
    <source>
        <dbReference type="Pfam" id="PF00483"/>
    </source>
</evidence>
<dbReference type="Pfam" id="PF24894">
    <property type="entry name" value="Hexapep_GlmU"/>
    <property type="match status" value="1"/>
</dbReference>
<feature type="binding site" evidence="9">
    <location>
        <begin position="192"/>
        <end position="193"/>
    </location>
    <ligand>
        <name>alpha-D-glucose 1-phosphate</name>
        <dbReference type="ChEBI" id="CHEBI:58601"/>
    </ligand>
</feature>
<comment type="pathway">
    <text evidence="9">Glycan biosynthesis; glycogen biosynthesis.</text>
</comment>
<dbReference type="NCBIfam" id="TIGR02091">
    <property type="entry name" value="glgC"/>
    <property type="match status" value="1"/>
</dbReference>
<dbReference type="SUPFAM" id="SSF53448">
    <property type="entry name" value="Nucleotide-diphospho-sugar transferases"/>
    <property type="match status" value="1"/>
</dbReference>
<evidence type="ECO:0000256" key="5">
    <source>
        <dbReference type="ARBA" id="ARBA00022741"/>
    </source>
</evidence>
<feature type="site" description="Could play a key role in the communication between the regulatory and the substrate sites" evidence="9">
    <location>
        <position position="73"/>
    </location>
</feature>
<dbReference type="Gene3D" id="3.90.550.10">
    <property type="entry name" value="Spore Coat Polysaccharide Biosynthesis Protein SpsA, Chain A"/>
    <property type="match status" value="1"/>
</dbReference>
<evidence type="ECO:0000256" key="7">
    <source>
        <dbReference type="ARBA" id="ARBA00023056"/>
    </source>
</evidence>
<dbReference type="InterPro" id="IPR011004">
    <property type="entry name" value="Trimer_LpxA-like_sf"/>
</dbReference>
<dbReference type="CDD" id="cd02508">
    <property type="entry name" value="ADP_Glucose_PP"/>
    <property type="match status" value="1"/>
</dbReference>
<keyword evidence="2 9" id="KW-0321">Glycogen metabolism</keyword>
<evidence type="ECO:0000256" key="3">
    <source>
        <dbReference type="ARBA" id="ARBA00022679"/>
    </source>
</evidence>
<feature type="binding site" evidence="9">
    <location>
        <position position="210"/>
    </location>
    <ligand>
        <name>alpha-D-glucose 1-phosphate</name>
        <dbReference type="ChEBI" id="CHEBI:58601"/>
    </ligand>
</feature>
<dbReference type="RefSeq" id="WP_089375452.1">
    <property type="nucleotide sequence ID" value="NZ_FZOA01000005.1"/>
</dbReference>
<evidence type="ECO:0000313" key="13">
    <source>
        <dbReference type="Proteomes" id="UP000198305"/>
    </source>
</evidence>
<dbReference type="AlphaFoldDB" id="A0A238ZMV3"/>
<proteinExistence type="inferred from homology"/>
<keyword evidence="7 9" id="KW-0320">Glycogen biosynthesis</keyword>
<dbReference type="GO" id="GO:0005978">
    <property type="term" value="P:glycogen biosynthetic process"/>
    <property type="evidence" value="ECO:0007669"/>
    <property type="project" value="UniProtKB-UniRule"/>
</dbReference>
<organism evidence="12 13">
    <name type="scientific">Methylobacillus rhizosphaerae</name>
    <dbReference type="NCBI Taxonomy" id="551994"/>
    <lineage>
        <taxon>Bacteria</taxon>
        <taxon>Pseudomonadati</taxon>
        <taxon>Pseudomonadota</taxon>
        <taxon>Betaproteobacteria</taxon>
        <taxon>Nitrosomonadales</taxon>
        <taxon>Methylophilaceae</taxon>
        <taxon>Methylobacillus</taxon>
    </lineage>
</organism>
<dbReference type="InterPro" id="IPR023049">
    <property type="entry name" value="GlgC_bac"/>
</dbReference>
<keyword evidence="3 9" id="KW-0808">Transferase</keyword>
<evidence type="ECO:0000256" key="2">
    <source>
        <dbReference type="ARBA" id="ARBA00022600"/>
    </source>
</evidence>
<comment type="catalytic activity">
    <reaction evidence="9">
        <text>alpha-D-glucose 1-phosphate + ATP + H(+) = ADP-alpha-D-glucose + diphosphate</text>
        <dbReference type="Rhea" id="RHEA:12120"/>
        <dbReference type="ChEBI" id="CHEBI:15378"/>
        <dbReference type="ChEBI" id="CHEBI:30616"/>
        <dbReference type="ChEBI" id="CHEBI:33019"/>
        <dbReference type="ChEBI" id="CHEBI:57498"/>
        <dbReference type="ChEBI" id="CHEBI:58601"/>
        <dbReference type="EC" id="2.7.7.27"/>
    </reaction>
</comment>
<dbReference type="GO" id="GO:0005524">
    <property type="term" value="F:ATP binding"/>
    <property type="evidence" value="ECO:0007669"/>
    <property type="project" value="UniProtKB-KW"/>
</dbReference>
<dbReference type="Proteomes" id="UP000198305">
    <property type="component" value="Unassembled WGS sequence"/>
</dbReference>
<protein>
    <recommendedName>
        <fullName evidence="9">Glucose-1-phosphate adenylyltransferase</fullName>
        <ecNumber evidence="9">2.7.7.27</ecNumber>
    </recommendedName>
    <alternativeName>
        <fullName evidence="9">ADP-glucose pyrophosphorylase</fullName>
        <shortName evidence="9">ADPGlc PPase</shortName>
    </alternativeName>
    <alternativeName>
        <fullName evidence="9">ADP-glucose synthase</fullName>
    </alternativeName>
</protein>
<evidence type="ECO:0000259" key="11">
    <source>
        <dbReference type="Pfam" id="PF24894"/>
    </source>
</evidence>
<comment type="subunit">
    <text evidence="9">Homotetramer.</text>
</comment>
<dbReference type="Pfam" id="PF00483">
    <property type="entry name" value="NTP_transferase"/>
    <property type="match status" value="1"/>
</dbReference>
<dbReference type="GO" id="GO:0008878">
    <property type="term" value="F:glucose-1-phosphate adenylyltransferase activity"/>
    <property type="evidence" value="ECO:0007669"/>
    <property type="project" value="UniProtKB-UniRule"/>
</dbReference>
<dbReference type="Gene3D" id="2.160.10.10">
    <property type="entry name" value="Hexapeptide repeat proteins"/>
    <property type="match status" value="1"/>
</dbReference>
<dbReference type="InterPro" id="IPR056818">
    <property type="entry name" value="GlmU/GlgC-like_hexapep"/>
</dbReference>
<evidence type="ECO:0000256" key="8">
    <source>
        <dbReference type="ARBA" id="ARBA00023277"/>
    </source>
</evidence>
<dbReference type="InterPro" id="IPR005835">
    <property type="entry name" value="NTP_transferase_dom"/>
</dbReference>
<dbReference type="UniPathway" id="UPA00164"/>
<dbReference type="EC" id="2.7.7.27" evidence="9"/>
<sequence length="427" mass="47963">MQQQELGSSRFVSTLTKNTVALILAGGRGSRLKGLTDWTAKPAVPFGGKFRIIDFPLSNCINSGIRRIGVVTQYKAHTLIQHIQRGWGFLRGEFNEFVDLLPAQQRVQEEWYKGTADAVFQNLDILRQTSAEFVLILAGDHIYKMDYGQMLAAHVRNKADMTVACINVPLQEATAFGVMGVDNNDRVVDFREKPADPPSIPGDPEHALASMGIYIFNASFLYEQLIRDADDPHSSHDFGHDIIPYLINKYRVYAHRFADSCVGADDGNYYWRDVGTIDAYWEANMELTKVIPELNLYDRQWPIWTYQEQLPPAKFVFDSDDRRGQATDSMISGGCIVSGSLVRNSILFSDVRVNSYSLIEQSVILPKVDVGRNVTLKRVVVDNGARIPDGMEIGVDPVADRERFYVTEQGIVLVTATMLGQSLHHIR</sequence>
<dbReference type="HAMAP" id="MF_00624">
    <property type="entry name" value="GlgC"/>
    <property type="match status" value="1"/>
</dbReference>
<dbReference type="InterPro" id="IPR005836">
    <property type="entry name" value="ADP_Glu_pyroP_CS"/>
</dbReference>
<dbReference type="InterPro" id="IPR011831">
    <property type="entry name" value="ADP-Glc_PPase"/>
</dbReference>
<evidence type="ECO:0000256" key="1">
    <source>
        <dbReference type="ARBA" id="ARBA00010443"/>
    </source>
</evidence>
<dbReference type="PANTHER" id="PTHR43523">
    <property type="entry name" value="GLUCOSE-1-PHOSPHATE ADENYLYLTRANSFERASE-RELATED"/>
    <property type="match status" value="1"/>
</dbReference>
<dbReference type="EMBL" id="FZOA01000005">
    <property type="protein sequence ID" value="SNR84034.1"/>
    <property type="molecule type" value="Genomic_DNA"/>
</dbReference>
<name>A0A238ZMV3_9PROT</name>
<feature type="site" description="Could play a key role in the communication between the regulatory and the substrate sites" evidence="9">
    <location>
        <position position="111"/>
    </location>
</feature>
<evidence type="ECO:0000256" key="4">
    <source>
        <dbReference type="ARBA" id="ARBA00022695"/>
    </source>
</evidence>
<keyword evidence="5 9" id="KW-0547">Nucleotide-binding</keyword>
<dbReference type="PROSITE" id="PS00810">
    <property type="entry name" value="ADP_GLC_PYROPHOSPH_3"/>
    <property type="match status" value="1"/>
</dbReference>
<comment type="function">
    <text evidence="9">Involved in the biosynthesis of ADP-glucose, a building block required for the elongation reactions to produce glycogen. Catalyzes the reaction between ATP and alpha-D-glucose 1-phosphate (G1P) to produce pyrophosphate and ADP-Glc.</text>
</comment>
<feature type="binding site" evidence="9">
    <location>
        <position position="112"/>
    </location>
    <ligand>
        <name>alpha-D-glucose 1-phosphate</name>
        <dbReference type="ChEBI" id="CHEBI:58601"/>
    </ligand>
</feature>
<accession>A0A238ZMV3</accession>
<dbReference type="SUPFAM" id="SSF51161">
    <property type="entry name" value="Trimeric LpxA-like enzymes"/>
    <property type="match status" value="1"/>
</dbReference>
<dbReference type="PROSITE" id="PS00808">
    <property type="entry name" value="ADP_GLC_PYROPHOSPH_1"/>
    <property type="match status" value="1"/>
</dbReference>
<dbReference type="NCBIfam" id="NF001947">
    <property type="entry name" value="PRK00725.1"/>
    <property type="match status" value="1"/>
</dbReference>
<dbReference type="CDD" id="cd04651">
    <property type="entry name" value="LbH_G1P_AT_C"/>
    <property type="match status" value="1"/>
</dbReference>
<evidence type="ECO:0000256" key="6">
    <source>
        <dbReference type="ARBA" id="ARBA00022840"/>
    </source>
</evidence>
<dbReference type="NCBIfam" id="NF002023">
    <property type="entry name" value="PRK00844.1"/>
    <property type="match status" value="1"/>
</dbReference>
<keyword evidence="8 9" id="KW-0119">Carbohydrate metabolism</keyword>
<feature type="binding site" evidence="9">
    <location>
        <position position="177"/>
    </location>
    <ligand>
        <name>alpha-D-glucose 1-phosphate</name>
        <dbReference type="ChEBI" id="CHEBI:58601"/>
    </ligand>
</feature>